<organism evidence="2 3">
    <name type="scientific">Candida albicans (strain WO-1)</name>
    <name type="common">Yeast</name>
    <dbReference type="NCBI Taxonomy" id="294748"/>
    <lineage>
        <taxon>Eukaryota</taxon>
        <taxon>Fungi</taxon>
        <taxon>Dikarya</taxon>
        <taxon>Ascomycota</taxon>
        <taxon>Saccharomycotina</taxon>
        <taxon>Pichiomycetes</taxon>
        <taxon>Debaryomycetaceae</taxon>
        <taxon>Candida/Lodderomyces clade</taxon>
        <taxon>Candida</taxon>
    </lineage>
</organism>
<evidence type="ECO:0000313" key="2">
    <source>
        <dbReference type="EMBL" id="EEQ45648.1"/>
    </source>
</evidence>
<dbReference type="HOGENOM" id="CLU_104297_0_0_1"/>
<dbReference type="EMBL" id="CH672350">
    <property type="protein sequence ID" value="EEQ45648.1"/>
    <property type="molecule type" value="Genomic_DNA"/>
</dbReference>
<dbReference type="OrthoDB" id="1259151at2759"/>
<gene>
    <name evidence="2" type="ORF">CAWG_03978</name>
</gene>
<feature type="compositionally biased region" description="Low complexity" evidence="1">
    <location>
        <begin position="49"/>
        <end position="58"/>
    </location>
</feature>
<dbReference type="AlphaFoldDB" id="C4YJG4"/>
<dbReference type="PANTHER" id="PTHR31606:SF1">
    <property type="entry name" value="WW DOMAIN BINDING PROTEIN 2, ISOFORM E"/>
    <property type="match status" value="1"/>
</dbReference>
<dbReference type="InterPro" id="IPR011993">
    <property type="entry name" value="PH-like_dom_sf"/>
</dbReference>
<dbReference type="SUPFAM" id="SSF50729">
    <property type="entry name" value="PH domain-like"/>
    <property type="match status" value="1"/>
</dbReference>
<dbReference type="PaxDb" id="5476-C4YJG4"/>
<dbReference type="GO" id="GO:0003713">
    <property type="term" value="F:transcription coactivator activity"/>
    <property type="evidence" value="ECO:0007669"/>
    <property type="project" value="InterPro"/>
</dbReference>
<feature type="region of interest" description="Disordered" evidence="1">
    <location>
        <begin position="46"/>
        <end position="65"/>
    </location>
</feature>
<dbReference type="VEuPathDB" id="FungiDB:CAWG_03978"/>
<sequence>MSISGAVLKPDFLKIIQSQSNELPFEVSSDGLEVLKYKSKTSRQSLEITSSSSSTSTTDPNPNERKVSIQAQDGFIYLTTKRLVFITATQGDIQSFVIDLNLAPLLQLSHKVQAPWIGSNYWEFMFRSSSQDGIATDGLPKNQYFVGKLRFHDGGLFEFCEILNKTLNDAVNNRDIDDTLPSYNEVQQ</sequence>
<dbReference type="Gene3D" id="2.30.29.30">
    <property type="entry name" value="Pleckstrin-homology domain (PH domain)/Phosphotyrosine-binding domain (PTB)"/>
    <property type="match status" value="1"/>
</dbReference>
<dbReference type="Proteomes" id="UP000001429">
    <property type="component" value="Chromosome 2"/>
</dbReference>
<dbReference type="GO" id="GO:0031490">
    <property type="term" value="F:chromatin DNA binding"/>
    <property type="evidence" value="ECO:0007669"/>
    <property type="project" value="TreeGrafter"/>
</dbReference>
<evidence type="ECO:0000313" key="3">
    <source>
        <dbReference type="Proteomes" id="UP000001429"/>
    </source>
</evidence>
<reference evidence="2 3" key="1">
    <citation type="journal article" date="2009" name="Nature">
        <title>Evolution of pathogenicity and sexual reproduction in eight Candida genomes.</title>
        <authorList>
            <person name="Butler G."/>
            <person name="Rasmussen M.D."/>
            <person name="Lin M.F."/>
            <person name="Santos M.A."/>
            <person name="Sakthikumar S."/>
            <person name="Munro C.A."/>
            <person name="Rheinbay E."/>
            <person name="Grabherr M."/>
            <person name="Forche A."/>
            <person name="Reedy J.L."/>
            <person name="Agrafioti I."/>
            <person name="Arnaud M.B."/>
            <person name="Bates S."/>
            <person name="Brown A.J."/>
            <person name="Brunke S."/>
            <person name="Costanzo M.C."/>
            <person name="Fitzpatrick D.A."/>
            <person name="de Groot P.W."/>
            <person name="Harris D."/>
            <person name="Hoyer L.L."/>
            <person name="Hube B."/>
            <person name="Klis F.M."/>
            <person name="Kodira C."/>
            <person name="Lennard N."/>
            <person name="Logue M.E."/>
            <person name="Martin R."/>
            <person name="Neiman A.M."/>
            <person name="Nikolaou E."/>
            <person name="Quail M.A."/>
            <person name="Quinn J."/>
            <person name="Santos M.C."/>
            <person name="Schmitzberger F.F."/>
            <person name="Sherlock G."/>
            <person name="Shah P."/>
            <person name="Silverstein K.A."/>
            <person name="Skrzypek M.S."/>
            <person name="Soll D."/>
            <person name="Staggs R."/>
            <person name="Stansfield I."/>
            <person name="Stumpf M.P."/>
            <person name="Sudbery P.E."/>
            <person name="Srikantha T."/>
            <person name="Zeng Q."/>
            <person name="Berman J."/>
            <person name="Berriman M."/>
            <person name="Heitman J."/>
            <person name="Gow N.A."/>
            <person name="Lorenz M.C."/>
            <person name="Birren B.W."/>
            <person name="Kellis M."/>
            <person name="Cuomo C.A."/>
        </authorList>
    </citation>
    <scope>NUCLEOTIDE SEQUENCE [LARGE SCALE GENOMIC DNA]</scope>
    <source>
        <strain evidence="2 3">WO-1</strain>
    </source>
</reference>
<accession>C4YJG4</accession>
<name>C4YJG4_CANAW</name>
<dbReference type="InterPro" id="IPR044852">
    <property type="entry name" value="WBP2-like"/>
</dbReference>
<proteinExistence type="predicted"/>
<evidence type="ECO:0000256" key="1">
    <source>
        <dbReference type="SAM" id="MobiDB-lite"/>
    </source>
</evidence>
<dbReference type="OMA" id="NYWEFMF"/>
<keyword evidence="3" id="KW-1185">Reference proteome</keyword>
<dbReference type="PANTHER" id="PTHR31606">
    <property type="entry name" value="WW DOMAIN BINDING PROTEIN 2, ISOFORM E"/>
    <property type="match status" value="1"/>
</dbReference>
<dbReference type="GO" id="GO:0005634">
    <property type="term" value="C:nucleus"/>
    <property type="evidence" value="ECO:0007669"/>
    <property type="project" value="TreeGrafter"/>
</dbReference>
<protein>
    <submittedName>
        <fullName evidence="2">Uncharacterized protein</fullName>
    </submittedName>
</protein>